<evidence type="ECO:0000259" key="4">
    <source>
        <dbReference type="Pfam" id="PF13802"/>
    </source>
</evidence>
<dbReference type="PANTHER" id="PTHR46959:SF2">
    <property type="entry name" value="SULFOQUINOVOSIDASE"/>
    <property type="match status" value="1"/>
</dbReference>
<dbReference type="InterPro" id="IPR025887">
    <property type="entry name" value="Glyco_hydro_31_N_dom"/>
</dbReference>
<dbReference type="CDD" id="cd06594">
    <property type="entry name" value="GH31_glucosidase_YihQ"/>
    <property type="match status" value="1"/>
</dbReference>
<feature type="domain" description="Glycoside hydrolase family 31 N-terminal" evidence="4">
    <location>
        <begin position="79"/>
        <end position="147"/>
    </location>
</feature>
<dbReference type="NCBIfam" id="NF007746">
    <property type="entry name" value="PRK10426.1"/>
    <property type="match status" value="1"/>
</dbReference>
<dbReference type="InterPro" id="IPR044112">
    <property type="entry name" value="YihQ_TIM-like"/>
</dbReference>
<evidence type="ECO:0000313" key="7">
    <source>
        <dbReference type="Proteomes" id="UP000515847"/>
    </source>
</evidence>
<dbReference type="EC" id="3.2.1.20" evidence="6"/>
<dbReference type="CDD" id="cd14752">
    <property type="entry name" value="GH31_N"/>
    <property type="match status" value="1"/>
</dbReference>
<dbReference type="InterPro" id="IPR048395">
    <property type="entry name" value="Glyco_hydro_31_C"/>
</dbReference>
<dbReference type="GO" id="GO:0005975">
    <property type="term" value="P:carbohydrate metabolic process"/>
    <property type="evidence" value="ECO:0007669"/>
    <property type="project" value="InterPro"/>
</dbReference>
<dbReference type="Gene3D" id="2.60.40.1180">
    <property type="entry name" value="Golgi alpha-mannosidase II"/>
    <property type="match status" value="1"/>
</dbReference>
<sequence>MISLKTANSGLCLTFGKLTVLQHGINNPCLSIGRGQGTYSMDRGNFTIEENLSEKIPLTEYEILEQKEERVIIRFSNQKLWAVIVEFIAKGNFLEVMFTDESSTKQNRLWIRMTAAHDEYIYGCGEQFSELNLRGKKVPLWVSEQGTGRNKKTYTTFQADTAGKGGGDWYTTYFPQPTFVSTARYFCHVEDSHYMEFDFRNPSYHELAIWGIPPKLVIGTAPTMLALLEQLTGYLGRQPELPDWAYDGVWLGLQGGTEIVLAKLKKAQEYGLKVTALWCQDWQGKRITSFGKQLMWNWQYDQNMYPDLPETIRRLNEKGVRFLGYINPYLAVEGHLFKEASEKGYLVKNKAGDDYLVVSTTFPFGTVDLTNPEAVEWIKNVIKQNMIGIGLSGWMADFAEYLPTDAVLFAGDAEELHNRWPALWAKANREAVEEAGKLGEVAFFTRSGYSGTSRYSTMMWAGDQMVDWSLDDGLPSVIPAALSLGYSGFGISHSDIGGYTSLFGVKRTKELFMRWAEHAAFTPIMRTHEGNRPDDCWQFDSDEETLLHFARMSKIYTKLKPYLKEAVKENALRGIPVMRHPYLHYEDDKELSTLKYQYLLGRDLLVAPVIEENKESWRVYLPQDTWVHLWTGQEYGKGYWEVPAALGFIPVFYRKSSPYRGLFEEIKEI</sequence>
<dbReference type="KEGG" id="tfr:BR63_13100"/>
<dbReference type="Gene3D" id="2.60.40.1760">
    <property type="entry name" value="glycosyl hydrolase (family 31)"/>
    <property type="match status" value="1"/>
</dbReference>
<dbReference type="InterPro" id="IPR017853">
    <property type="entry name" value="GH"/>
</dbReference>
<dbReference type="InterPro" id="IPR052990">
    <property type="entry name" value="Sulfoquinovosidase_GH31"/>
</dbReference>
<protein>
    <submittedName>
        <fullName evidence="6">Alpha-glucosidase</fullName>
        <ecNumber evidence="6">3.2.1.20</ecNumber>
    </submittedName>
</protein>
<dbReference type="RefSeq" id="WP_034422637.1">
    <property type="nucleotide sequence ID" value="NZ_CP045798.1"/>
</dbReference>
<dbReference type="InterPro" id="IPR011013">
    <property type="entry name" value="Gal_mutarotase_sf_dom"/>
</dbReference>
<organism evidence="6 7">
    <name type="scientific">Thermanaerosceptrum fracticalcis</name>
    <dbReference type="NCBI Taxonomy" id="1712410"/>
    <lineage>
        <taxon>Bacteria</taxon>
        <taxon>Bacillati</taxon>
        <taxon>Bacillota</taxon>
        <taxon>Clostridia</taxon>
        <taxon>Eubacteriales</taxon>
        <taxon>Peptococcaceae</taxon>
        <taxon>Thermanaerosceptrum</taxon>
    </lineage>
</organism>
<comment type="similarity">
    <text evidence="1 2">Belongs to the glycosyl hydrolase 31 family.</text>
</comment>
<dbReference type="InterPro" id="IPR000322">
    <property type="entry name" value="Glyco_hydro_31_TIM"/>
</dbReference>
<keyword evidence="7" id="KW-1185">Reference proteome</keyword>
<dbReference type="GO" id="GO:0004558">
    <property type="term" value="F:alpha-1,4-glucosidase activity"/>
    <property type="evidence" value="ECO:0007669"/>
    <property type="project" value="UniProtKB-EC"/>
</dbReference>
<keyword evidence="2 6" id="KW-0326">Glycosidase</keyword>
<dbReference type="SUPFAM" id="SSF51445">
    <property type="entry name" value="(Trans)glycosidases"/>
    <property type="match status" value="1"/>
</dbReference>
<reference evidence="6 7" key="1">
    <citation type="journal article" date="2019" name="Front. Microbiol.">
        <title>Thermoanaerosceptrum fracticalcis gen. nov. sp. nov., a Novel Fumarate-Fermenting Microorganism From a Deep Fractured Carbonate Aquifer of the US Great Basin.</title>
        <authorList>
            <person name="Hamilton-Brehm S.D."/>
            <person name="Stewart L.E."/>
            <person name="Zavarin M."/>
            <person name="Caldwell M."/>
            <person name="Lawson P.A."/>
            <person name="Onstott T.C."/>
            <person name="Grzymski J."/>
            <person name="Neveux I."/>
            <person name="Lollar B.S."/>
            <person name="Russell C.E."/>
            <person name="Moser D.P."/>
        </authorList>
    </citation>
    <scope>NUCLEOTIDE SEQUENCE [LARGE SCALE GENOMIC DNA]</scope>
    <source>
        <strain evidence="6 7">DRI-13</strain>
    </source>
</reference>
<evidence type="ECO:0000256" key="2">
    <source>
        <dbReference type="RuleBase" id="RU361185"/>
    </source>
</evidence>
<dbReference type="OrthoDB" id="176168at2"/>
<proteinExistence type="inferred from homology"/>
<keyword evidence="2 6" id="KW-0378">Hydrolase</keyword>
<dbReference type="EMBL" id="CP045798">
    <property type="protein sequence ID" value="QNB47157.1"/>
    <property type="molecule type" value="Genomic_DNA"/>
</dbReference>
<dbReference type="GO" id="GO:0030246">
    <property type="term" value="F:carbohydrate binding"/>
    <property type="evidence" value="ECO:0007669"/>
    <property type="project" value="InterPro"/>
</dbReference>
<name>A0A7G6E503_THEFR</name>
<dbReference type="SUPFAM" id="SSF51011">
    <property type="entry name" value="Glycosyl hydrolase domain"/>
    <property type="match status" value="1"/>
</dbReference>
<feature type="domain" description="Glycoside hydrolase family 31 TIM barrel" evidence="3">
    <location>
        <begin position="241"/>
        <end position="563"/>
    </location>
</feature>
<dbReference type="AlphaFoldDB" id="A0A7G6E503"/>
<dbReference type="InterPro" id="IPR013780">
    <property type="entry name" value="Glyco_hydro_b"/>
</dbReference>
<dbReference type="Pfam" id="PF21365">
    <property type="entry name" value="Glyco_hydro_31_3rd"/>
    <property type="match status" value="1"/>
</dbReference>
<accession>A0A7G6E503</accession>
<dbReference type="PANTHER" id="PTHR46959">
    <property type="entry name" value="SULFOQUINOVOSIDASE"/>
    <property type="match status" value="1"/>
</dbReference>
<evidence type="ECO:0000313" key="6">
    <source>
        <dbReference type="EMBL" id="QNB47157.1"/>
    </source>
</evidence>
<dbReference type="Pfam" id="PF13802">
    <property type="entry name" value="Gal_mutarotas_2"/>
    <property type="match status" value="1"/>
</dbReference>
<feature type="domain" description="Glycosyl hydrolase family 31 C-terminal" evidence="5">
    <location>
        <begin position="574"/>
        <end position="656"/>
    </location>
</feature>
<dbReference type="Pfam" id="PF01055">
    <property type="entry name" value="Glyco_hydro_31_2nd"/>
    <property type="match status" value="1"/>
</dbReference>
<dbReference type="Gene3D" id="3.20.20.80">
    <property type="entry name" value="Glycosidases"/>
    <property type="match status" value="1"/>
</dbReference>
<evidence type="ECO:0000256" key="1">
    <source>
        <dbReference type="ARBA" id="ARBA00007806"/>
    </source>
</evidence>
<dbReference type="SUPFAM" id="SSF74650">
    <property type="entry name" value="Galactose mutarotase-like"/>
    <property type="match status" value="1"/>
</dbReference>
<evidence type="ECO:0000259" key="5">
    <source>
        <dbReference type="Pfam" id="PF21365"/>
    </source>
</evidence>
<dbReference type="Proteomes" id="UP000515847">
    <property type="component" value="Chromosome"/>
</dbReference>
<gene>
    <name evidence="6" type="ORF">BR63_13100</name>
</gene>
<evidence type="ECO:0000259" key="3">
    <source>
        <dbReference type="Pfam" id="PF01055"/>
    </source>
</evidence>